<organism evidence="3 4">
    <name type="scientific">Pantoea stewartii subsp. stewartii DC283</name>
    <dbReference type="NCBI Taxonomy" id="660596"/>
    <lineage>
        <taxon>Bacteria</taxon>
        <taxon>Pseudomonadati</taxon>
        <taxon>Pseudomonadota</taxon>
        <taxon>Gammaproteobacteria</taxon>
        <taxon>Enterobacterales</taxon>
        <taxon>Erwiniaceae</taxon>
        <taxon>Pantoea</taxon>
    </lineage>
</organism>
<protein>
    <recommendedName>
        <fullName evidence="2">Phage tail protein C-terminal domain-containing protein</fullName>
    </recommendedName>
</protein>
<reference evidence="3 4" key="1">
    <citation type="submission" date="2016-10" db="EMBL/GenBank/DDBJ databases">
        <title>Complete Genome Assembly of Pantoea stewartii subsp. stewartii DC283, a Corn Pathogen.</title>
        <authorList>
            <person name="Duong D.A."/>
            <person name="Stevens A.M."/>
            <person name="Jensen R.V."/>
        </authorList>
    </citation>
    <scope>NUCLEOTIDE SEQUENCE [LARGE SCALE GENOMIC DNA]</scope>
    <source>
        <strain evidence="3 4">DC283</strain>
    </source>
</reference>
<evidence type="ECO:0000313" key="4">
    <source>
        <dbReference type="Proteomes" id="UP000192380"/>
    </source>
</evidence>
<evidence type="ECO:0000256" key="1">
    <source>
        <dbReference type="SAM" id="MobiDB-lite"/>
    </source>
</evidence>
<name>A0ABN4Z1L3_PANSE</name>
<dbReference type="Proteomes" id="UP000192380">
    <property type="component" value="Chromosome"/>
</dbReference>
<feature type="domain" description="Phage tail protein C-terminal" evidence="2">
    <location>
        <begin position="292"/>
        <end position="424"/>
    </location>
</feature>
<sequence>MPAGTIALTNKSTTVNGTGTSFTTELKAGDFVYVNVGGASYTLVAANINSDTQLTLAVAFDGPTSSGLAWSAVPASLQVAITQKILNDFGDVARGRILDFQNWQKIYSDAESVDVVRPDRTTFTGPSWGYMSAQYASKADKSDLDKKADITALDTKADKTALDAYAKNGNNSDIKQLSGLTTALSVAQGGTGGSTAKLAKDSLSFTGDKMVTSRSRIADMVFDLNAYGSTVFRQDAGLTVAGANIQYSPGLFAVVADTYSAITVGYSTGIVTAISGQYGQTLFQNRLWGTANTVIDGNGFIKTASPVVKIFSDGTFETNEESEGVKVTRKSEGVYQIKNCLGLNADGAWGGADGGFEIPVDRNKQPSVWLDYEVNADGSLLIKTFHRTHPDAPEFAQNNKEGYVNGQPVDIPATQFLSVRVQMPDNSKWNTKQAEYRERAEKAAQPAE</sequence>
<dbReference type="EMBL" id="CP017581">
    <property type="protein sequence ID" value="ARF50780.1"/>
    <property type="molecule type" value="Genomic_DNA"/>
</dbReference>
<dbReference type="RefSeq" id="WP_082999218.1">
    <property type="nucleotide sequence ID" value="NZ_CP017581.1"/>
</dbReference>
<evidence type="ECO:0000313" key="3">
    <source>
        <dbReference type="EMBL" id="ARF50780.1"/>
    </source>
</evidence>
<feature type="region of interest" description="Disordered" evidence="1">
    <location>
        <begin position="427"/>
        <end position="448"/>
    </location>
</feature>
<evidence type="ECO:0000259" key="2">
    <source>
        <dbReference type="Pfam" id="PF25670"/>
    </source>
</evidence>
<dbReference type="InterPro" id="IPR058008">
    <property type="entry name" value="Gp26_C"/>
</dbReference>
<dbReference type="Pfam" id="PF25670">
    <property type="entry name" value="Phage_tail_C_2"/>
    <property type="match status" value="1"/>
</dbReference>
<gene>
    <name evidence="3" type="ORF">DSJ_16520</name>
</gene>
<proteinExistence type="predicted"/>
<accession>A0ABN4Z1L3</accession>
<keyword evidence="4" id="KW-1185">Reference proteome</keyword>